<gene>
    <name evidence="1" type="ORF">GCM10009754_32220</name>
</gene>
<evidence type="ECO:0008006" key="3">
    <source>
        <dbReference type="Google" id="ProtNLM"/>
    </source>
</evidence>
<dbReference type="Proteomes" id="UP001501116">
    <property type="component" value="Unassembled WGS sequence"/>
</dbReference>
<dbReference type="EMBL" id="BAAANN010000011">
    <property type="protein sequence ID" value="GAA1959304.1"/>
    <property type="molecule type" value="Genomic_DNA"/>
</dbReference>
<keyword evidence="2" id="KW-1185">Reference proteome</keyword>
<evidence type="ECO:0000313" key="1">
    <source>
        <dbReference type="EMBL" id="GAA1959304.1"/>
    </source>
</evidence>
<protein>
    <recommendedName>
        <fullName evidence="3">Thiopeptide-type bacteriocin biosynthesis domain-containing protein</fullName>
    </recommendedName>
</protein>
<proteinExistence type="predicted"/>
<comment type="caution">
    <text evidence="1">The sequence shown here is derived from an EMBL/GenBank/DDBJ whole genome shotgun (WGS) entry which is preliminary data.</text>
</comment>
<organism evidence="1 2">
    <name type="scientific">Amycolatopsis minnesotensis</name>
    <dbReference type="NCBI Taxonomy" id="337894"/>
    <lineage>
        <taxon>Bacteria</taxon>
        <taxon>Bacillati</taxon>
        <taxon>Actinomycetota</taxon>
        <taxon>Actinomycetes</taxon>
        <taxon>Pseudonocardiales</taxon>
        <taxon>Pseudonocardiaceae</taxon>
        <taxon>Amycolatopsis</taxon>
    </lineage>
</organism>
<accession>A0ABP5C879</accession>
<sequence length="289" mass="30745">MDRSGYPVTPRSRSFRRLAGPASPGAALGVVREFRWLLRRADPAGTWSFRHLAERGNPAVGIWFRTTAGVHAELDGILRTRAGHHGLRVSGDEPVPVSWPGIRGAALAEQVGTASSDFALALAGRTGRGTGDEQLPLALLLLGRLLDLVDPLSRPDFLFLCWRHGITGLSPRGRVELAARTDARAEASMRTAAALHLGPAAGPWEHYAGVLRHTAVDRRPADNAPANYLLFQHSWLTHNRIGVPPPVTAGAARVLRSAILAAPEPVVACGTDPKVPAMAGKANEDIGTA</sequence>
<name>A0ABP5C879_9PSEU</name>
<dbReference type="RefSeq" id="WP_344418439.1">
    <property type="nucleotide sequence ID" value="NZ_BAAANN010000011.1"/>
</dbReference>
<evidence type="ECO:0000313" key="2">
    <source>
        <dbReference type="Proteomes" id="UP001501116"/>
    </source>
</evidence>
<reference evidence="2" key="1">
    <citation type="journal article" date="2019" name="Int. J. Syst. Evol. Microbiol.">
        <title>The Global Catalogue of Microorganisms (GCM) 10K type strain sequencing project: providing services to taxonomists for standard genome sequencing and annotation.</title>
        <authorList>
            <consortium name="The Broad Institute Genomics Platform"/>
            <consortium name="The Broad Institute Genome Sequencing Center for Infectious Disease"/>
            <person name="Wu L."/>
            <person name="Ma J."/>
        </authorList>
    </citation>
    <scope>NUCLEOTIDE SEQUENCE [LARGE SCALE GENOMIC DNA]</scope>
    <source>
        <strain evidence="2">JCM 14545</strain>
    </source>
</reference>